<sequence length="864" mass="95082">MVALFTPYESSESNIYPPGSFAESAWNPTTFALSPEHTSSHLPGDPDMTEIEMDIDMAKPGGLGGHVDDDIIDFDTDMLDQHDQEPKNHDVNTEAMDRDMQEGIDTANHEAYQTNGYMSEDVDFDLHDVEETAHDLEQDVGETTVPQKQGSENQAATPAGSAQEVVDHVEILDEAGNQNQDVQDDHASAHEIDYEVEDHAEQQEPQEELHQESQNESPKEPHEGVNAYRGEASGTDAAAGDAVDDAHHPEDVTEVPEQEAQTEPADQARGQESTQNDDEKHEQETAPENHEAVALGSAEAAAADNLEEADYEDGDQYDDEHSADHGEVATHEAELDHDDAEHAEDVEHITYDEAEVDVDEHPEGETADLEHDNDSTTGDDSAAKPETEFPAITVQYKGDEFPLFSATSDGFFTDTSILDETLEKLLAGLRSELENEIAEEDELVFQVDELGLELAESTQGELMTNVTFRQIVEIFDLLVKNQDPDGSKTLYTYLFTKPNTEKRLESLIESATAGKGLDEVIHLFESPMPAASTLMEADNAVDGLHEELDAFDSPEDEGQPDEAETAEHDEENSREAGLDTDVEVPTTHGDVEDEHDDDNVTTEPTTENPANAGTYDETVTQTSHHPDAVAEDENSERNGKATSPSASSLICYSPGFCLCAPCVAEFVEDHEREEAEYRLSLGLQQKAKHSLTRFERSFLDHDRKKHTHSQSDFNMTFSYQDTDEFFPAPVDSEADPFADLELDVGAEDDDEVDLGDDAVTEEQVAVELETAHARTNDTSTTATLKDEDETGSINVDLSADATEEGTAEKTGPNEENDLDEIDWRDEPEVDDEGPSTPSAAGKRARGDDDEVDAEDEQDVKRRRP</sequence>
<organism evidence="1 2">
    <name type="scientific">Fusarium keratoplasticum</name>
    <dbReference type="NCBI Taxonomy" id="1328300"/>
    <lineage>
        <taxon>Eukaryota</taxon>
        <taxon>Fungi</taxon>
        <taxon>Dikarya</taxon>
        <taxon>Ascomycota</taxon>
        <taxon>Pezizomycotina</taxon>
        <taxon>Sordariomycetes</taxon>
        <taxon>Hypocreomycetidae</taxon>
        <taxon>Hypocreales</taxon>
        <taxon>Nectriaceae</taxon>
        <taxon>Fusarium</taxon>
        <taxon>Fusarium solani species complex</taxon>
    </lineage>
</organism>
<evidence type="ECO:0000313" key="1">
    <source>
        <dbReference type="EMBL" id="KAI8660636.1"/>
    </source>
</evidence>
<name>A0ACC0QQ22_9HYPO</name>
<gene>
    <name evidence="1" type="ORF">NCS57_01041500</name>
</gene>
<accession>A0ACC0QQ22</accession>
<dbReference type="Proteomes" id="UP001065298">
    <property type="component" value="Chromosome 8"/>
</dbReference>
<protein>
    <submittedName>
        <fullName evidence="1">Uncharacterized protein</fullName>
    </submittedName>
</protein>
<reference evidence="1" key="1">
    <citation type="submission" date="2022-06" db="EMBL/GenBank/DDBJ databases">
        <title>Fusarium solani species complex genomes reveal bases of compartmentalisation and animal pathogenesis.</title>
        <authorList>
            <person name="Tsai I.J."/>
        </authorList>
    </citation>
    <scope>NUCLEOTIDE SEQUENCE</scope>
    <source>
        <strain evidence="1">Fu6.1</strain>
    </source>
</reference>
<keyword evidence="2" id="KW-1185">Reference proteome</keyword>
<comment type="caution">
    <text evidence="1">The sequence shown here is derived from an EMBL/GenBank/DDBJ whole genome shotgun (WGS) entry which is preliminary data.</text>
</comment>
<evidence type="ECO:0000313" key="2">
    <source>
        <dbReference type="Proteomes" id="UP001065298"/>
    </source>
</evidence>
<dbReference type="EMBL" id="CM046510">
    <property type="protein sequence ID" value="KAI8660636.1"/>
    <property type="molecule type" value="Genomic_DNA"/>
</dbReference>
<proteinExistence type="predicted"/>